<dbReference type="Gene3D" id="2.30.30.380">
    <property type="entry name" value="Zn-finger domain of Sec23/24"/>
    <property type="match status" value="1"/>
</dbReference>
<dbReference type="PROSITE" id="PS51352">
    <property type="entry name" value="THIOREDOXIN_2"/>
    <property type="match status" value="1"/>
</dbReference>
<evidence type="ECO:0000313" key="8">
    <source>
        <dbReference type="EMBL" id="AMW05572.1"/>
    </source>
</evidence>
<dbReference type="eggNOG" id="COG3118">
    <property type="taxonomic scope" value="Bacteria"/>
</dbReference>
<dbReference type="SUPFAM" id="SSF52833">
    <property type="entry name" value="Thioredoxin-like"/>
    <property type="match status" value="1"/>
</dbReference>
<accession>A0A143BM28</accession>
<keyword evidence="5" id="KW-0676">Redox-active center</keyword>
<feature type="domain" description="Thioredoxin" evidence="7">
    <location>
        <begin position="44"/>
        <end position="151"/>
    </location>
</feature>
<dbReference type="AlphaFoldDB" id="A0A143BM28"/>
<name>A0A143BM28_9BACT</name>
<dbReference type="FunFam" id="3.40.30.10:FF:000001">
    <property type="entry name" value="Thioredoxin"/>
    <property type="match status" value="1"/>
</dbReference>
<evidence type="ECO:0000256" key="5">
    <source>
        <dbReference type="ARBA" id="ARBA00023284"/>
    </source>
</evidence>
<dbReference type="Gene3D" id="3.40.30.10">
    <property type="entry name" value="Glutaredoxin"/>
    <property type="match status" value="1"/>
</dbReference>
<dbReference type="InterPro" id="IPR005746">
    <property type="entry name" value="Thioredoxin"/>
</dbReference>
<dbReference type="InterPro" id="IPR017937">
    <property type="entry name" value="Thioredoxin_CS"/>
</dbReference>
<sequence length="152" mass="16105">MSTTNSPARQAIMPCGACGKLNRINMDRVDVAAHCGTCKATLAIDAPIVLTDANFDTVVGKSTVPVMVDFYADWCGPCKMMAPVFADFARRQKGRVLVAKVNTDENPGVSMRFGIRSIPTLTVMAGGKEVARQVGAVPMAALENMVAGVRIS</sequence>
<dbReference type="Proteomes" id="UP000076404">
    <property type="component" value="Chromosome"/>
</dbReference>
<dbReference type="PANTHER" id="PTHR45663:SF11">
    <property type="entry name" value="GEO12009P1"/>
    <property type="match status" value="1"/>
</dbReference>
<evidence type="ECO:0000256" key="3">
    <source>
        <dbReference type="ARBA" id="ARBA00022982"/>
    </source>
</evidence>
<gene>
    <name evidence="8" type="ORF">GEMMAAP_13670</name>
</gene>
<organism evidence="8 9">
    <name type="scientific">Gemmatimonas phototrophica</name>
    <dbReference type="NCBI Taxonomy" id="1379270"/>
    <lineage>
        <taxon>Bacteria</taxon>
        <taxon>Pseudomonadati</taxon>
        <taxon>Gemmatimonadota</taxon>
        <taxon>Gemmatimonadia</taxon>
        <taxon>Gemmatimonadales</taxon>
        <taxon>Gemmatimonadaceae</taxon>
        <taxon>Gemmatimonas</taxon>
    </lineage>
</organism>
<dbReference type="EMBL" id="CP011454">
    <property type="protein sequence ID" value="AMW05572.1"/>
    <property type="molecule type" value="Genomic_DNA"/>
</dbReference>
<dbReference type="PRINTS" id="PR00421">
    <property type="entry name" value="THIOREDOXIN"/>
</dbReference>
<dbReference type="NCBIfam" id="TIGR01068">
    <property type="entry name" value="thioredoxin"/>
    <property type="match status" value="1"/>
</dbReference>
<keyword evidence="9" id="KW-1185">Reference proteome</keyword>
<reference evidence="8 9" key="2">
    <citation type="journal article" date="2016" name="Environ. Microbiol. Rep.">
        <title>Metagenomic evidence for the presence of phototrophic Gemmatimonadetes bacteria in diverse environments.</title>
        <authorList>
            <person name="Zeng Y."/>
            <person name="Baumbach J."/>
            <person name="Barbosa E.G."/>
            <person name="Azevedo V."/>
            <person name="Zhang C."/>
            <person name="Koblizek M."/>
        </authorList>
    </citation>
    <scope>NUCLEOTIDE SEQUENCE [LARGE SCALE GENOMIC DNA]</scope>
    <source>
        <strain evidence="8 9">AP64</strain>
    </source>
</reference>
<dbReference type="KEGG" id="gph:GEMMAAP_13670"/>
<dbReference type="InterPro" id="IPR013766">
    <property type="entry name" value="Thioredoxin_domain"/>
</dbReference>
<dbReference type="RefSeq" id="WP_053333742.1">
    <property type="nucleotide sequence ID" value="NZ_CP011454.1"/>
</dbReference>
<dbReference type="NCBIfam" id="NF008229">
    <property type="entry name" value="PRK10996.1"/>
    <property type="match status" value="1"/>
</dbReference>
<dbReference type="InterPro" id="IPR036249">
    <property type="entry name" value="Thioredoxin-like_sf"/>
</dbReference>
<proteinExistence type="inferred from homology"/>
<reference evidence="8 9" key="1">
    <citation type="journal article" date="2014" name="Proc. Natl. Acad. Sci. U.S.A.">
        <title>Functional type 2 photosynthetic reaction centers found in the rare bacterial phylum Gemmatimonadetes.</title>
        <authorList>
            <person name="Zeng Y."/>
            <person name="Feng F."/>
            <person name="Medova H."/>
            <person name="Dean J."/>
            <person name="Koblizek M."/>
        </authorList>
    </citation>
    <scope>NUCLEOTIDE SEQUENCE [LARGE SCALE GENOMIC DNA]</scope>
    <source>
        <strain evidence="8 9">AP64</strain>
    </source>
</reference>
<comment type="similarity">
    <text evidence="1">Belongs to the thioredoxin family.</text>
</comment>
<dbReference type="Pfam" id="PF00085">
    <property type="entry name" value="Thioredoxin"/>
    <property type="match status" value="1"/>
</dbReference>
<protein>
    <recommendedName>
        <fullName evidence="6">Thioredoxin</fullName>
    </recommendedName>
</protein>
<evidence type="ECO:0000256" key="4">
    <source>
        <dbReference type="ARBA" id="ARBA00023157"/>
    </source>
</evidence>
<dbReference type="GO" id="GO:0005737">
    <property type="term" value="C:cytoplasm"/>
    <property type="evidence" value="ECO:0007669"/>
    <property type="project" value="TreeGrafter"/>
</dbReference>
<keyword evidence="3" id="KW-0249">Electron transport</keyword>
<keyword evidence="4" id="KW-1015">Disulfide bond</keyword>
<dbReference type="GO" id="GO:0015035">
    <property type="term" value="F:protein-disulfide reductase activity"/>
    <property type="evidence" value="ECO:0007669"/>
    <property type="project" value="UniProtKB-UniRule"/>
</dbReference>
<evidence type="ECO:0000256" key="1">
    <source>
        <dbReference type="ARBA" id="ARBA00008987"/>
    </source>
</evidence>
<evidence type="ECO:0000259" key="7">
    <source>
        <dbReference type="PROSITE" id="PS51352"/>
    </source>
</evidence>
<dbReference type="PROSITE" id="PS00194">
    <property type="entry name" value="THIOREDOXIN_1"/>
    <property type="match status" value="1"/>
</dbReference>
<dbReference type="STRING" id="1379270.GEMMAAP_13670"/>
<evidence type="ECO:0000313" key="9">
    <source>
        <dbReference type="Proteomes" id="UP000076404"/>
    </source>
</evidence>
<dbReference type="PANTHER" id="PTHR45663">
    <property type="entry name" value="GEO12009P1"/>
    <property type="match status" value="1"/>
</dbReference>
<evidence type="ECO:0000256" key="6">
    <source>
        <dbReference type="NCBIfam" id="TIGR01068"/>
    </source>
</evidence>
<evidence type="ECO:0000256" key="2">
    <source>
        <dbReference type="ARBA" id="ARBA00022448"/>
    </source>
</evidence>
<keyword evidence="2" id="KW-0813">Transport</keyword>
<dbReference type="CDD" id="cd02947">
    <property type="entry name" value="TRX_family"/>
    <property type="match status" value="1"/>
</dbReference>